<dbReference type="Gene3D" id="3.20.20.370">
    <property type="entry name" value="Glycoside hydrolase/deacetylase"/>
    <property type="match status" value="1"/>
</dbReference>
<dbReference type="InterPro" id="IPR006879">
    <property type="entry name" value="YdjC-like"/>
</dbReference>
<evidence type="ECO:0000256" key="5">
    <source>
        <dbReference type="ARBA" id="ARBA00023277"/>
    </source>
</evidence>
<gene>
    <name evidence="6" type="ORF">RM545_14935</name>
</gene>
<evidence type="ECO:0000256" key="2">
    <source>
        <dbReference type="ARBA" id="ARBA00022723"/>
    </source>
</evidence>
<dbReference type="PANTHER" id="PTHR31609:SF1">
    <property type="entry name" value="CARBOHYDRATE DEACETYLASE"/>
    <property type="match status" value="1"/>
</dbReference>
<dbReference type="Pfam" id="PF04794">
    <property type="entry name" value="YdjC"/>
    <property type="match status" value="1"/>
</dbReference>
<evidence type="ECO:0000256" key="1">
    <source>
        <dbReference type="ARBA" id="ARBA00001946"/>
    </source>
</evidence>
<evidence type="ECO:0000313" key="6">
    <source>
        <dbReference type="EMBL" id="MDT0647991.1"/>
    </source>
</evidence>
<dbReference type="PANTHER" id="PTHR31609">
    <property type="entry name" value="YDJC DEACETYLASE FAMILY MEMBER"/>
    <property type="match status" value="1"/>
</dbReference>
<reference evidence="6 7" key="1">
    <citation type="submission" date="2023-09" db="EMBL/GenBank/DDBJ databases">
        <authorList>
            <person name="Rey-Velasco X."/>
        </authorList>
    </citation>
    <scope>NUCLEOTIDE SEQUENCE [LARGE SCALE GENOMIC DNA]</scope>
    <source>
        <strain evidence="6 7">F260</strain>
    </source>
</reference>
<dbReference type="EMBL" id="JAVRHO010000026">
    <property type="protein sequence ID" value="MDT0647991.1"/>
    <property type="molecule type" value="Genomic_DNA"/>
</dbReference>
<evidence type="ECO:0000256" key="3">
    <source>
        <dbReference type="ARBA" id="ARBA00022801"/>
    </source>
</evidence>
<evidence type="ECO:0000256" key="4">
    <source>
        <dbReference type="ARBA" id="ARBA00022842"/>
    </source>
</evidence>
<proteinExistence type="predicted"/>
<keyword evidence="3" id="KW-0378">Hydrolase</keyword>
<keyword evidence="4" id="KW-0460">Magnesium</keyword>
<dbReference type="SUPFAM" id="SSF88713">
    <property type="entry name" value="Glycoside hydrolase/deacetylase"/>
    <property type="match status" value="1"/>
</dbReference>
<comment type="caution">
    <text evidence="6">The sequence shown here is derived from an EMBL/GenBank/DDBJ whole genome shotgun (WGS) entry which is preliminary data.</text>
</comment>
<protein>
    <submittedName>
        <fullName evidence="6">ChbG/HpnK family deacetylase</fullName>
    </submittedName>
</protein>
<organism evidence="6 7">
    <name type="scientific">Autumnicola lenta</name>
    <dbReference type="NCBI Taxonomy" id="3075593"/>
    <lineage>
        <taxon>Bacteria</taxon>
        <taxon>Pseudomonadati</taxon>
        <taxon>Bacteroidota</taxon>
        <taxon>Flavobacteriia</taxon>
        <taxon>Flavobacteriales</taxon>
        <taxon>Flavobacteriaceae</taxon>
        <taxon>Autumnicola</taxon>
    </lineage>
</organism>
<accession>A0ABU3CNQ0</accession>
<sequence length="271" mass="31229">MLIPVGSICAQSPRLIIRGDDMGYTHSANEALLESYKEGIMTTVEVMPITPWFPEVVKMCNANPDLDVGIHLSLTSEWTNLKWRPLTCSSSLTDNDGYFFPMIWPNQNYEGQALTENDWKLEEIEAEIRAQIELAIKKIPHISHVTSHMGWTAMDPRVTELVEELSREYGIDIDPNKWNVQRVRYEGEKKTEKEKFKSFSQMLKGLQKGKTYLFVDHPAYNTPEQQAVNHIGYEDVAVDRDGVARIWTDPEIKELVQLLDIDLINYKDLRD</sequence>
<keyword evidence="2" id="KW-0479">Metal-binding</keyword>
<dbReference type="Proteomes" id="UP001245285">
    <property type="component" value="Unassembled WGS sequence"/>
</dbReference>
<keyword evidence="7" id="KW-1185">Reference proteome</keyword>
<dbReference type="InterPro" id="IPR011330">
    <property type="entry name" value="Glyco_hydro/deAcase_b/a-brl"/>
</dbReference>
<name>A0ABU3CNQ0_9FLAO</name>
<evidence type="ECO:0000313" key="7">
    <source>
        <dbReference type="Proteomes" id="UP001245285"/>
    </source>
</evidence>
<keyword evidence="5" id="KW-0119">Carbohydrate metabolism</keyword>
<comment type="cofactor">
    <cofactor evidence="1">
        <name>Mg(2+)</name>
        <dbReference type="ChEBI" id="CHEBI:18420"/>
    </cofactor>
</comment>
<dbReference type="RefSeq" id="WP_311496091.1">
    <property type="nucleotide sequence ID" value="NZ_JAVRHO010000026.1"/>
</dbReference>